<name>A0AAV7JSZ2_9METZ</name>
<evidence type="ECO:0000313" key="2">
    <source>
        <dbReference type="EMBL" id="KAI6652008.1"/>
    </source>
</evidence>
<accession>A0AAV7JSZ2</accession>
<keyword evidence="3" id="KW-1185">Reference proteome</keyword>
<comment type="caution">
    <text evidence="2">The sequence shown here is derived from an EMBL/GenBank/DDBJ whole genome shotgun (WGS) entry which is preliminary data.</text>
</comment>
<dbReference type="AlphaFoldDB" id="A0AAV7JSZ2"/>
<dbReference type="EMBL" id="JAKMXF010000300">
    <property type="protein sequence ID" value="KAI6652008.1"/>
    <property type="molecule type" value="Genomic_DNA"/>
</dbReference>
<organism evidence="2 3">
    <name type="scientific">Oopsacas minuta</name>
    <dbReference type="NCBI Taxonomy" id="111878"/>
    <lineage>
        <taxon>Eukaryota</taxon>
        <taxon>Metazoa</taxon>
        <taxon>Porifera</taxon>
        <taxon>Hexactinellida</taxon>
        <taxon>Hexasterophora</taxon>
        <taxon>Lyssacinosida</taxon>
        <taxon>Leucopsacidae</taxon>
        <taxon>Oopsacas</taxon>
    </lineage>
</organism>
<evidence type="ECO:0000256" key="1">
    <source>
        <dbReference type="SAM" id="Phobius"/>
    </source>
</evidence>
<proteinExistence type="predicted"/>
<keyword evidence="1" id="KW-0812">Transmembrane</keyword>
<keyword evidence="1" id="KW-1133">Transmembrane helix</keyword>
<feature type="transmembrane region" description="Helical" evidence="1">
    <location>
        <begin position="127"/>
        <end position="156"/>
    </location>
</feature>
<reference evidence="2 3" key="1">
    <citation type="journal article" date="2023" name="BMC Biol.">
        <title>The compact genome of the sponge Oopsacas minuta (Hexactinellida) is lacking key metazoan core genes.</title>
        <authorList>
            <person name="Santini S."/>
            <person name="Schenkelaars Q."/>
            <person name="Jourda C."/>
            <person name="Duchesne M."/>
            <person name="Belahbib H."/>
            <person name="Rocher C."/>
            <person name="Selva M."/>
            <person name="Riesgo A."/>
            <person name="Vervoort M."/>
            <person name="Leys S.P."/>
            <person name="Kodjabachian L."/>
            <person name="Le Bivic A."/>
            <person name="Borchiellini C."/>
            <person name="Claverie J.M."/>
            <person name="Renard E."/>
        </authorList>
    </citation>
    <scope>NUCLEOTIDE SEQUENCE [LARGE SCALE GENOMIC DNA]</scope>
    <source>
        <strain evidence="2">SPO-2</strain>
    </source>
</reference>
<gene>
    <name evidence="2" type="ORF">LOD99_4553</name>
</gene>
<evidence type="ECO:0000313" key="3">
    <source>
        <dbReference type="Proteomes" id="UP001165289"/>
    </source>
</evidence>
<sequence>MELAPNEVIISPADYLNTYSFTGGEHEFTGFSFSQTEPSQTSSKPSKLQHKNSIYTNDNFPWKYLPMINVEFLVSSYARVKSIELIQRMLSSRHLDKQQKFVIENTIISPLYIDSRYTVSNILLRHLLTVLIVLATWLFNFYLFLTVLSLTSLYLIQQIFKQQFDLIFRINRTFTKVYEELNNFEKLVDELSIALKLLKQIQIVEKATFNVRTIPQNKTYNLTKLKHFMTDLYSSMFFDLQNKTFSLPIQDLHFHSDELICTIERDEIYNRVYDEVPVNVPELSVTKMSLDSFNIWHCLLTCQYGEYFQILVGIIDRNLQFQYSLKWLTQEMEIIQKFDVPNFNATLNSLSNLISFVKLDLFALNLKDRNISKEFCPRKESKIDSLDKIDYILQCCILKIRNLKELDNNDSVPEFRCLKFSLENAIEGIETIGKLSSSISTQLNTTIDEIEVNIPHNINEREIIIPKSNPLEVPASDEIIFEGVSHDKADINKNNIFLEKEEYINTGAARTVLKELKCVLANKQILKTDENQTKSNTSPIKEVIPDTSCIAKIQSFQPNAAQNLLNFAILNSSQNLKLSQTVIGDNSDSD</sequence>
<keyword evidence="1" id="KW-0472">Membrane</keyword>
<evidence type="ECO:0008006" key="4">
    <source>
        <dbReference type="Google" id="ProtNLM"/>
    </source>
</evidence>
<protein>
    <recommendedName>
        <fullName evidence="4">Vezatin</fullName>
    </recommendedName>
</protein>
<dbReference type="Proteomes" id="UP001165289">
    <property type="component" value="Unassembled WGS sequence"/>
</dbReference>